<evidence type="ECO:0000259" key="2">
    <source>
        <dbReference type="Pfam" id="PF01738"/>
    </source>
</evidence>
<dbReference type="Pfam" id="PF01738">
    <property type="entry name" value="DLH"/>
    <property type="match status" value="1"/>
</dbReference>
<proteinExistence type="predicted"/>
<dbReference type="InterPro" id="IPR051049">
    <property type="entry name" value="Dienelactone_hydrolase-like"/>
</dbReference>
<evidence type="ECO:0000313" key="3">
    <source>
        <dbReference type="EMBL" id="MBL6446295.1"/>
    </source>
</evidence>
<feature type="domain" description="Dienelactone hydrolase" evidence="2">
    <location>
        <begin position="85"/>
        <end position="279"/>
    </location>
</feature>
<evidence type="ECO:0000256" key="1">
    <source>
        <dbReference type="SAM" id="SignalP"/>
    </source>
</evidence>
<feature type="chain" id="PRO_5037093251" evidence="1">
    <location>
        <begin position="20"/>
        <end position="281"/>
    </location>
</feature>
<accession>A0A937FXP4</accession>
<dbReference type="RefSeq" id="WP_202855832.1">
    <property type="nucleotide sequence ID" value="NZ_JAEUGD010000023.1"/>
</dbReference>
<keyword evidence="4" id="KW-1185">Reference proteome</keyword>
<name>A0A937FXP4_9BACT</name>
<dbReference type="PANTHER" id="PTHR46623:SF6">
    <property type="entry name" value="ALPHA_BETA-HYDROLASES SUPERFAMILY PROTEIN"/>
    <property type="match status" value="1"/>
</dbReference>
<keyword evidence="3" id="KW-0378">Hydrolase</keyword>
<dbReference type="InterPro" id="IPR029058">
    <property type="entry name" value="AB_hydrolase_fold"/>
</dbReference>
<dbReference type="SUPFAM" id="SSF53474">
    <property type="entry name" value="alpha/beta-Hydrolases"/>
    <property type="match status" value="1"/>
</dbReference>
<dbReference type="EMBL" id="JAEUGD010000023">
    <property type="protein sequence ID" value="MBL6446295.1"/>
    <property type="molecule type" value="Genomic_DNA"/>
</dbReference>
<dbReference type="AlphaFoldDB" id="A0A937FXP4"/>
<sequence>MKDYAFFIALLFFTNFLFAQSDITICHTSPTQAFAMFASDQKFNGEHAEPEPYLHYSKDGKMIKIKTADGKTANAYLLEAQEDSDDYLFVIHEWWGLNGHIKKMAEKYYRELGNVNVLALDLYDSKVAETREKASEYMGQADEKRVRAIIQGALDYAGNGSKIAAIGWCFGGGWALQAAMMAGNEARGAVIYYGMPEKDLNKIKEKINFPVLGVFARNDNWITPEVVSKFQKDMQTANKELKIHFYEATHAFANPSNPNHDMKAAEDAYQKSLAFLKEVLD</sequence>
<organism evidence="3 4">
    <name type="scientific">Fulvivirga marina</name>
    <dbReference type="NCBI Taxonomy" id="2494733"/>
    <lineage>
        <taxon>Bacteria</taxon>
        <taxon>Pseudomonadati</taxon>
        <taxon>Bacteroidota</taxon>
        <taxon>Cytophagia</taxon>
        <taxon>Cytophagales</taxon>
        <taxon>Fulvivirgaceae</taxon>
        <taxon>Fulvivirga</taxon>
    </lineage>
</organism>
<keyword evidence="1" id="KW-0732">Signal</keyword>
<dbReference type="PANTHER" id="PTHR46623">
    <property type="entry name" value="CARBOXYMETHYLENEBUTENOLIDASE-RELATED"/>
    <property type="match status" value="1"/>
</dbReference>
<reference evidence="3" key="1">
    <citation type="submission" date="2021-01" db="EMBL/GenBank/DDBJ databases">
        <title>Fulvivirga kasyanovii gen. nov., sp nov., a novel member of the phylum Bacteroidetes isolated from seawater in a mussel farm.</title>
        <authorList>
            <person name="Zhao L.-H."/>
            <person name="Wang Z.-J."/>
        </authorList>
    </citation>
    <scope>NUCLEOTIDE SEQUENCE</scope>
    <source>
        <strain evidence="3">29W222</strain>
    </source>
</reference>
<feature type="signal peptide" evidence="1">
    <location>
        <begin position="1"/>
        <end position="19"/>
    </location>
</feature>
<protein>
    <submittedName>
        <fullName evidence="3">Dienelactone hydrolase family protein</fullName>
    </submittedName>
</protein>
<gene>
    <name evidence="3" type="ORF">JMN32_08245</name>
</gene>
<dbReference type="GO" id="GO:0016787">
    <property type="term" value="F:hydrolase activity"/>
    <property type="evidence" value="ECO:0007669"/>
    <property type="project" value="UniProtKB-KW"/>
</dbReference>
<dbReference type="Gene3D" id="3.40.50.1820">
    <property type="entry name" value="alpha/beta hydrolase"/>
    <property type="match status" value="1"/>
</dbReference>
<evidence type="ECO:0000313" key="4">
    <source>
        <dbReference type="Proteomes" id="UP000614216"/>
    </source>
</evidence>
<comment type="caution">
    <text evidence="3">The sequence shown here is derived from an EMBL/GenBank/DDBJ whole genome shotgun (WGS) entry which is preliminary data.</text>
</comment>
<dbReference type="Proteomes" id="UP000614216">
    <property type="component" value="Unassembled WGS sequence"/>
</dbReference>
<dbReference type="InterPro" id="IPR002925">
    <property type="entry name" value="Dienelactn_hydro"/>
</dbReference>